<sequence>MFTRLLLALLLSAVIAPLGMATELEVKVLQEWSGKTPNNSLKSLAPESGFVTATEQWKKLWTAWRPGEELPKIDFTQQIVLVGVVDGPNQVMLRPTMQIEEIRFVTAGTRMAGPGFGYKLVAVNKAGVKRVNGQPINAASASEGSIQVTVIGKLQTGLVAIGGETTGTTITAKGITWELELGSSEELRKMAETLDGKQAKVTGSLERRAGVEVAERWIVTVKKLTAAGAN</sequence>
<dbReference type="eggNOG" id="ENOG502ZD7F">
    <property type="taxonomic scope" value="Bacteria"/>
</dbReference>
<comment type="caution">
    <text evidence="2">The sequence shown here is derived from an EMBL/GenBank/DDBJ whole genome shotgun (WGS) entry which is preliminary data.</text>
</comment>
<dbReference type="Proteomes" id="UP000004358">
    <property type="component" value="Unassembled WGS sequence"/>
</dbReference>
<name>A3ZTA5_9BACT</name>
<dbReference type="RefSeq" id="WP_002651741.1">
    <property type="nucleotide sequence ID" value="NZ_CH672376.1"/>
</dbReference>
<dbReference type="STRING" id="314230.DSM3645_19218"/>
<organism evidence="2 3">
    <name type="scientific">Blastopirellula marina DSM 3645</name>
    <dbReference type="NCBI Taxonomy" id="314230"/>
    <lineage>
        <taxon>Bacteria</taxon>
        <taxon>Pseudomonadati</taxon>
        <taxon>Planctomycetota</taxon>
        <taxon>Planctomycetia</taxon>
        <taxon>Pirellulales</taxon>
        <taxon>Pirellulaceae</taxon>
        <taxon>Blastopirellula</taxon>
    </lineage>
</organism>
<keyword evidence="1" id="KW-0732">Signal</keyword>
<accession>A3ZTA5</accession>
<reference evidence="2 3" key="1">
    <citation type="submission" date="2006-02" db="EMBL/GenBank/DDBJ databases">
        <authorList>
            <person name="Amann R."/>
            <person name="Ferriera S."/>
            <person name="Johnson J."/>
            <person name="Kravitz S."/>
            <person name="Halpern A."/>
            <person name="Remington K."/>
            <person name="Beeson K."/>
            <person name="Tran B."/>
            <person name="Rogers Y.-H."/>
            <person name="Friedman R."/>
            <person name="Venter J.C."/>
        </authorList>
    </citation>
    <scope>NUCLEOTIDE SEQUENCE [LARGE SCALE GENOMIC DNA]</scope>
    <source>
        <strain evidence="2 3">DSM 3645</strain>
    </source>
</reference>
<feature type="chain" id="PRO_5002663719" description="DUF5666 domain-containing protein" evidence="1">
    <location>
        <begin position="22"/>
        <end position="230"/>
    </location>
</feature>
<evidence type="ECO:0000313" key="2">
    <source>
        <dbReference type="EMBL" id="EAQ80158.1"/>
    </source>
</evidence>
<evidence type="ECO:0000313" key="3">
    <source>
        <dbReference type="Proteomes" id="UP000004358"/>
    </source>
</evidence>
<evidence type="ECO:0000256" key="1">
    <source>
        <dbReference type="SAM" id="SignalP"/>
    </source>
</evidence>
<dbReference type="HOGENOM" id="CLU_1202905_0_0_0"/>
<dbReference type="EMBL" id="AANZ01000010">
    <property type="protein sequence ID" value="EAQ80158.1"/>
    <property type="molecule type" value="Genomic_DNA"/>
</dbReference>
<protein>
    <recommendedName>
        <fullName evidence="4">DUF5666 domain-containing protein</fullName>
    </recommendedName>
</protein>
<dbReference type="AlphaFoldDB" id="A3ZTA5"/>
<dbReference type="OrthoDB" id="286604at2"/>
<gene>
    <name evidence="2" type="ORF">DSM3645_19218</name>
</gene>
<feature type="signal peptide" evidence="1">
    <location>
        <begin position="1"/>
        <end position="21"/>
    </location>
</feature>
<evidence type="ECO:0008006" key="4">
    <source>
        <dbReference type="Google" id="ProtNLM"/>
    </source>
</evidence>
<proteinExistence type="predicted"/>